<evidence type="ECO:0000256" key="2">
    <source>
        <dbReference type="ARBA" id="ARBA00022679"/>
    </source>
</evidence>
<dbReference type="Pfam" id="PF00109">
    <property type="entry name" value="ketoacyl-synt"/>
    <property type="match status" value="1"/>
</dbReference>
<dbReference type="PROSITE" id="PS52004">
    <property type="entry name" value="KS3_2"/>
    <property type="match status" value="1"/>
</dbReference>
<accession>A0A2A9HDC0</accession>
<dbReference type="InterPro" id="IPR016039">
    <property type="entry name" value="Thiolase-like"/>
</dbReference>
<organism evidence="5 6">
    <name type="scientific">Tepidiforma thermophila (strain KCTC 52669 / CGMCC 1.13589 / G233)</name>
    <dbReference type="NCBI Taxonomy" id="2761530"/>
    <lineage>
        <taxon>Bacteria</taxon>
        <taxon>Bacillati</taxon>
        <taxon>Chloroflexota</taxon>
        <taxon>Tepidiformia</taxon>
        <taxon>Tepidiformales</taxon>
        <taxon>Tepidiformaceae</taxon>
        <taxon>Tepidiforma</taxon>
    </lineage>
</organism>
<gene>
    <name evidence="5" type="ORF">A9A59_0337</name>
</gene>
<evidence type="ECO:0000313" key="5">
    <source>
        <dbReference type="EMBL" id="PFG73142.1"/>
    </source>
</evidence>
<protein>
    <submittedName>
        <fullName evidence="5">3-oxoacyl-[acyl-carrier-protein] synthase II</fullName>
    </submittedName>
</protein>
<dbReference type="GO" id="GO:0004315">
    <property type="term" value="F:3-oxoacyl-[acyl-carrier-protein] synthase activity"/>
    <property type="evidence" value="ECO:0007669"/>
    <property type="project" value="TreeGrafter"/>
</dbReference>
<dbReference type="Gene3D" id="3.40.47.10">
    <property type="match status" value="1"/>
</dbReference>
<dbReference type="RefSeq" id="WP_098502617.1">
    <property type="nucleotide sequence ID" value="NZ_PDJQ01000001.1"/>
</dbReference>
<keyword evidence="6" id="KW-1185">Reference proteome</keyword>
<evidence type="ECO:0000313" key="6">
    <source>
        <dbReference type="Proteomes" id="UP000223071"/>
    </source>
</evidence>
<reference evidence="5 6" key="1">
    <citation type="submission" date="2017-09" db="EMBL/GenBank/DDBJ databases">
        <title>Sequencing the genomes of two abundant thermophiles in Great Basin hot springs: Thermocrinis jamiesonii and novel Chloroflexi Thermoflexus hugenholtzii.</title>
        <authorList>
            <person name="Hedlund B."/>
        </authorList>
    </citation>
    <scope>NUCLEOTIDE SEQUENCE [LARGE SCALE GENOMIC DNA]</scope>
    <source>
        <strain evidence="5 6">G233</strain>
    </source>
</reference>
<dbReference type="PANTHER" id="PTHR11712">
    <property type="entry name" value="POLYKETIDE SYNTHASE-RELATED"/>
    <property type="match status" value="1"/>
</dbReference>
<dbReference type="PANTHER" id="PTHR11712:SF347">
    <property type="entry name" value="BETA KETOACYL-ACYL CARRIER PROTEIN SYNTHASE"/>
    <property type="match status" value="1"/>
</dbReference>
<dbReference type="EMBL" id="PDJQ01000001">
    <property type="protein sequence ID" value="PFG73142.1"/>
    <property type="molecule type" value="Genomic_DNA"/>
</dbReference>
<dbReference type="SUPFAM" id="SSF53901">
    <property type="entry name" value="Thiolase-like"/>
    <property type="match status" value="2"/>
</dbReference>
<dbReference type="InterPro" id="IPR014030">
    <property type="entry name" value="Ketoacyl_synth_N"/>
</dbReference>
<keyword evidence="2 3" id="KW-0808">Transferase</keyword>
<dbReference type="Proteomes" id="UP000223071">
    <property type="component" value="Unassembled WGS sequence"/>
</dbReference>
<evidence type="ECO:0000256" key="1">
    <source>
        <dbReference type="ARBA" id="ARBA00008467"/>
    </source>
</evidence>
<dbReference type="AlphaFoldDB" id="A0A2A9HDC0"/>
<dbReference type="InterPro" id="IPR014031">
    <property type="entry name" value="Ketoacyl_synth_C"/>
</dbReference>
<dbReference type="InterPro" id="IPR000794">
    <property type="entry name" value="Beta-ketoacyl_synthase"/>
</dbReference>
<sequence>MPEEFRPHPGIPRNVVHFLDQGSLLALDAALRALDAAGLGSGAGDARRFAVADGLPYRAPGQGAMFVPYGHLVARTLGVRGPVVTVAGAEASGMAAIVQAARIIARGDADVVIAGAAQALQRPLLEHLQGLSGDRALPFDRGHAGMVAAEGAAYLVIEAEEHARRRGAAVLARVAAAAETFDPLAEPTAVPDANEAGRLMQAILGAAGYLQNQVDLLVSCADGRPAVDVADGFGALRTFGRHAYYADVTATAGSLGQLLAASGPAAVAMAAEAMRRGQVWPIAGLETPVEGLELAFVREAKAVKLDCVLVTSLGTGGVGAGVLLTAP</sequence>
<proteinExistence type="inferred from homology"/>
<dbReference type="Pfam" id="PF02801">
    <property type="entry name" value="Ketoacyl-synt_C"/>
    <property type="match status" value="1"/>
</dbReference>
<comment type="similarity">
    <text evidence="1 3">Belongs to the thiolase-like superfamily. Beta-ketoacyl-ACP synthases family.</text>
</comment>
<evidence type="ECO:0000259" key="4">
    <source>
        <dbReference type="PROSITE" id="PS52004"/>
    </source>
</evidence>
<dbReference type="GO" id="GO:0006633">
    <property type="term" value="P:fatty acid biosynthetic process"/>
    <property type="evidence" value="ECO:0007669"/>
    <property type="project" value="TreeGrafter"/>
</dbReference>
<name>A0A2A9HDC0_TEPT2</name>
<evidence type="ECO:0000256" key="3">
    <source>
        <dbReference type="RuleBase" id="RU003694"/>
    </source>
</evidence>
<comment type="caution">
    <text evidence="5">The sequence shown here is derived from an EMBL/GenBank/DDBJ whole genome shotgun (WGS) entry which is preliminary data.</text>
</comment>
<feature type="domain" description="Ketosynthase family 3 (KS3)" evidence="4">
    <location>
        <begin position="1"/>
        <end position="326"/>
    </location>
</feature>
<dbReference type="InterPro" id="IPR020841">
    <property type="entry name" value="PKS_Beta-ketoAc_synthase_dom"/>
</dbReference>